<dbReference type="AlphaFoldDB" id="A0A3M7SEB2"/>
<dbReference type="SUPFAM" id="SSF48371">
    <property type="entry name" value="ARM repeat"/>
    <property type="match status" value="1"/>
</dbReference>
<keyword evidence="1" id="KW-0418">Kinase</keyword>
<comment type="caution">
    <text evidence="1">The sequence shown here is derived from an EMBL/GenBank/DDBJ whole genome shotgun (WGS) entry which is preliminary data.</text>
</comment>
<dbReference type="GO" id="GO:0016301">
    <property type="term" value="F:kinase activity"/>
    <property type="evidence" value="ECO:0007669"/>
    <property type="project" value="UniProtKB-KW"/>
</dbReference>
<dbReference type="EMBL" id="REGN01001528">
    <property type="protein sequence ID" value="RNA34069.1"/>
    <property type="molecule type" value="Genomic_DNA"/>
</dbReference>
<protein>
    <submittedName>
        <fullName evidence="1">Serine threonine-kinase 36-like</fullName>
    </submittedName>
</protein>
<dbReference type="InterPro" id="IPR016024">
    <property type="entry name" value="ARM-type_fold"/>
</dbReference>
<dbReference type="OrthoDB" id="10007411at2759"/>
<name>A0A3M7SEB2_BRAPC</name>
<dbReference type="InterPro" id="IPR011989">
    <property type="entry name" value="ARM-like"/>
</dbReference>
<dbReference type="Gene3D" id="1.25.10.10">
    <property type="entry name" value="Leucine-rich Repeat Variant"/>
    <property type="match status" value="1"/>
</dbReference>
<sequence>MISYRPAIIGNLANHKFSDKMISLKIPHKLLELACHDIQFGVQESALNALFALCKHDKARKCLNDLDAVEKLSNISSMSAQNKDLDKESYQNAISLCKNIIKCLKNKN</sequence>
<keyword evidence="2" id="KW-1185">Reference proteome</keyword>
<reference evidence="1 2" key="1">
    <citation type="journal article" date="2018" name="Sci. Rep.">
        <title>Genomic signatures of local adaptation to the degree of environmental predictability in rotifers.</title>
        <authorList>
            <person name="Franch-Gras L."/>
            <person name="Hahn C."/>
            <person name="Garcia-Roger E.M."/>
            <person name="Carmona M.J."/>
            <person name="Serra M."/>
            <person name="Gomez A."/>
        </authorList>
    </citation>
    <scope>NUCLEOTIDE SEQUENCE [LARGE SCALE GENOMIC DNA]</scope>
    <source>
        <strain evidence="1">HYR1</strain>
    </source>
</reference>
<evidence type="ECO:0000313" key="2">
    <source>
        <dbReference type="Proteomes" id="UP000276133"/>
    </source>
</evidence>
<accession>A0A3M7SEB2</accession>
<gene>
    <name evidence="1" type="ORF">BpHYR1_044052</name>
</gene>
<evidence type="ECO:0000313" key="1">
    <source>
        <dbReference type="EMBL" id="RNA34069.1"/>
    </source>
</evidence>
<keyword evidence="1" id="KW-0808">Transferase</keyword>
<proteinExistence type="predicted"/>
<organism evidence="1 2">
    <name type="scientific">Brachionus plicatilis</name>
    <name type="common">Marine rotifer</name>
    <name type="synonym">Brachionus muelleri</name>
    <dbReference type="NCBI Taxonomy" id="10195"/>
    <lineage>
        <taxon>Eukaryota</taxon>
        <taxon>Metazoa</taxon>
        <taxon>Spiralia</taxon>
        <taxon>Gnathifera</taxon>
        <taxon>Rotifera</taxon>
        <taxon>Eurotatoria</taxon>
        <taxon>Monogononta</taxon>
        <taxon>Pseudotrocha</taxon>
        <taxon>Ploima</taxon>
        <taxon>Brachionidae</taxon>
        <taxon>Brachionus</taxon>
    </lineage>
</organism>
<dbReference type="Proteomes" id="UP000276133">
    <property type="component" value="Unassembled WGS sequence"/>
</dbReference>